<feature type="compositionally biased region" description="Polar residues" evidence="1">
    <location>
        <begin position="25"/>
        <end position="36"/>
    </location>
</feature>
<sequence>MLRRLPGLPGGGGAGREPVSPGAGRTTTGMSAMSSSEQKDLTVSVPWSVQEDLLLDVAAPTLEESVALGETESWFYLRENYGGRPFLRLRFATRSPSVERRLKSRIMEHIGSAASDDPFEHQPYNHEHDWLGGEAGLGLAEAFWTETTPLALRTLRATRGDRALRLAAAFDFLVCSGVLLAPHLPPPVAKFGFKAGYLSYLATFEGYMLLIRDPEGTRAKHAQRYEQNRNLLRPRLRALVEQMQDPEGDLADVPELAREWAVRLRGYLPAIRKGFDEGRFYLYATPRKAETAKLTPSPDGLYRRPKVEWLADLPEAPVAGIHRAIADNTYYQGMIREDRRFLASRLAQAYTNWHLYRLGFLLADRYTLFYLIARAFEEEYDLDAAELIRSVQPEAEVSG</sequence>
<dbReference type="Proteomes" id="UP000289482">
    <property type="component" value="Unassembled WGS sequence"/>
</dbReference>
<dbReference type="AlphaFoldDB" id="A0A4Q1QTU2"/>
<dbReference type="InterPro" id="IPR023809">
    <property type="entry name" value="Thiopep_bacteriocin_synth_dom"/>
</dbReference>
<organism evidence="3 4">
    <name type="scientific">Streptomyces sioyaensis</name>
    <dbReference type="NCBI Taxonomy" id="67364"/>
    <lineage>
        <taxon>Bacteria</taxon>
        <taxon>Bacillati</taxon>
        <taxon>Actinomycetota</taxon>
        <taxon>Actinomycetes</taxon>
        <taxon>Kitasatosporales</taxon>
        <taxon>Streptomycetaceae</taxon>
        <taxon>Streptomyces</taxon>
    </lineage>
</organism>
<dbReference type="Pfam" id="PF14028">
    <property type="entry name" value="Lant_dehydr_C"/>
    <property type="match status" value="1"/>
</dbReference>
<keyword evidence="4" id="KW-1185">Reference proteome</keyword>
<gene>
    <name evidence="3" type="ORF">EST54_18015</name>
</gene>
<name>A0A4Q1QTU2_9ACTN</name>
<dbReference type="EMBL" id="SDIF01000048">
    <property type="protein sequence ID" value="RXS65595.1"/>
    <property type="molecule type" value="Genomic_DNA"/>
</dbReference>
<comment type="caution">
    <text evidence="3">The sequence shown here is derived from an EMBL/GenBank/DDBJ whole genome shotgun (WGS) entry which is preliminary data.</text>
</comment>
<protein>
    <recommendedName>
        <fullName evidence="2">Thiopeptide-type bacteriocin biosynthesis domain-containing protein</fullName>
    </recommendedName>
</protein>
<evidence type="ECO:0000313" key="3">
    <source>
        <dbReference type="EMBL" id="RXS65595.1"/>
    </source>
</evidence>
<evidence type="ECO:0000313" key="4">
    <source>
        <dbReference type="Proteomes" id="UP000289482"/>
    </source>
</evidence>
<evidence type="ECO:0000256" key="1">
    <source>
        <dbReference type="SAM" id="MobiDB-lite"/>
    </source>
</evidence>
<feature type="region of interest" description="Disordered" evidence="1">
    <location>
        <begin position="1"/>
        <end position="41"/>
    </location>
</feature>
<proteinExistence type="predicted"/>
<reference evidence="3 4" key="1">
    <citation type="submission" date="2019-01" db="EMBL/GenBank/DDBJ databases">
        <title>Draft genome sequences of the type strain Streptomyces sioyaensis DSM 40032 and its novel strain, TM32, a thermotolerant antibiotics-producing actinobacterium.</title>
        <authorList>
            <person name="Nakaew N."/>
            <person name="Lumyong S."/>
            <person name="Sloan W.T."/>
            <person name="Sungthong R."/>
        </authorList>
    </citation>
    <scope>NUCLEOTIDE SEQUENCE [LARGE SCALE GENOMIC DNA]</scope>
    <source>
        <strain evidence="3 4">DSM 40032</strain>
    </source>
</reference>
<feature type="domain" description="Thiopeptide-type bacteriocin biosynthesis" evidence="2">
    <location>
        <begin position="49"/>
        <end position="273"/>
    </location>
</feature>
<accession>A0A4Q1QTU2</accession>
<evidence type="ECO:0000259" key="2">
    <source>
        <dbReference type="Pfam" id="PF14028"/>
    </source>
</evidence>